<keyword evidence="1" id="KW-0472">Membrane</keyword>
<organism evidence="2 3">
    <name type="scientific">Rosa chinensis</name>
    <name type="common">China rose</name>
    <dbReference type="NCBI Taxonomy" id="74649"/>
    <lineage>
        <taxon>Eukaryota</taxon>
        <taxon>Viridiplantae</taxon>
        <taxon>Streptophyta</taxon>
        <taxon>Embryophyta</taxon>
        <taxon>Tracheophyta</taxon>
        <taxon>Spermatophyta</taxon>
        <taxon>Magnoliopsida</taxon>
        <taxon>eudicotyledons</taxon>
        <taxon>Gunneridae</taxon>
        <taxon>Pentapetalae</taxon>
        <taxon>rosids</taxon>
        <taxon>fabids</taxon>
        <taxon>Rosales</taxon>
        <taxon>Rosaceae</taxon>
        <taxon>Rosoideae</taxon>
        <taxon>Rosoideae incertae sedis</taxon>
        <taxon>Rosa</taxon>
    </lineage>
</organism>
<dbReference type="Gramene" id="PRQ22257">
    <property type="protein sequence ID" value="PRQ22257"/>
    <property type="gene ID" value="RchiOBHm_Chr6g0248311"/>
</dbReference>
<name>A0A2P6PK01_ROSCH</name>
<dbReference type="STRING" id="74649.A0A2P6PK01"/>
<protein>
    <submittedName>
        <fullName evidence="2">Uncharacterized protein</fullName>
    </submittedName>
</protein>
<gene>
    <name evidence="2" type="ORF">RchiOBHm_Chr6g0248311</name>
</gene>
<proteinExistence type="predicted"/>
<sequence>MSIIHENICVHKLSCRAIATKKALLRGLKLLALGLFLQGGFFHGIKELTFGVDIAKMRWMGILQGDGTVSSGSSLLRKYKLQLYAYKQGSLHIQWNMCMAAGSAGIIFTGIYIMVDVCGYWHPTIVLEWMGKHALAIFIL</sequence>
<reference evidence="2 3" key="1">
    <citation type="journal article" date="2018" name="Nat. Genet.">
        <title>The Rosa genome provides new insights in the design of modern roses.</title>
        <authorList>
            <person name="Bendahmane M."/>
        </authorList>
    </citation>
    <scope>NUCLEOTIDE SEQUENCE [LARGE SCALE GENOMIC DNA]</scope>
    <source>
        <strain evidence="3">cv. Old Blush</strain>
    </source>
</reference>
<dbReference type="EMBL" id="PDCK01000044">
    <property type="protein sequence ID" value="PRQ22257.1"/>
    <property type="molecule type" value="Genomic_DNA"/>
</dbReference>
<evidence type="ECO:0000256" key="1">
    <source>
        <dbReference type="SAM" id="Phobius"/>
    </source>
</evidence>
<comment type="caution">
    <text evidence="2">The sequence shown here is derived from an EMBL/GenBank/DDBJ whole genome shotgun (WGS) entry which is preliminary data.</text>
</comment>
<evidence type="ECO:0000313" key="3">
    <source>
        <dbReference type="Proteomes" id="UP000238479"/>
    </source>
</evidence>
<accession>A0A2P6PK01</accession>
<dbReference type="Proteomes" id="UP000238479">
    <property type="component" value="Chromosome 6"/>
</dbReference>
<dbReference type="AlphaFoldDB" id="A0A2P6PK01"/>
<feature type="transmembrane region" description="Helical" evidence="1">
    <location>
        <begin position="23"/>
        <end position="45"/>
    </location>
</feature>
<keyword evidence="1" id="KW-1133">Transmembrane helix</keyword>
<dbReference type="PANTHER" id="PTHR31061:SF24">
    <property type="entry name" value="LD22376P"/>
    <property type="match status" value="1"/>
</dbReference>
<keyword evidence="3" id="KW-1185">Reference proteome</keyword>
<evidence type="ECO:0000313" key="2">
    <source>
        <dbReference type="EMBL" id="PRQ22257.1"/>
    </source>
</evidence>
<keyword evidence="1" id="KW-0812">Transmembrane</keyword>
<dbReference type="PANTHER" id="PTHR31061">
    <property type="entry name" value="LD22376P"/>
    <property type="match status" value="1"/>
</dbReference>
<feature type="transmembrane region" description="Helical" evidence="1">
    <location>
        <begin position="97"/>
        <end position="122"/>
    </location>
</feature>